<reference evidence="1 2" key="1">
    <citation type="submission" date="2019-03" db="EMBL/GenBank/DDBJ databases">
        <title>Genomic Encyclopedia of Type Strains, Phase IV (KMG-IV): sequencing the most valuable type-strain genomes for metagenomic binning, comparative biology and taxonomic classification.</title>
        <authorList>
            <person name="Goeker M."/>
        </authorList>
    </citation>
    <scope>NUCLEOTIDE SEQUENCE [LARGE SCALE GENOMIC DNA]</scope>
    <source>
        <strain evidence="1 2">DSM 24766</strain>
    </source>
</reference>
<evidence type="ECO:0000313" key="2">
    <source>
        <dbReference type="Proteomes" id="UP000295050"/>
    </source>
</evidence>
<organism evidence="1 2">
    <name type="scientific">Rhodovulum bhavnagarense</name>
    <dbReference type="NCBI Taxonomy" id="992286"/>
    <lineage>
        <taxon>Bacteria</taxon>
        <taxon>Pseudomonadati</taxon>
        <taxon>Pseudomonadota</taxon>
        <taxon>Alphaproteobacteria</taxon>
        <taxon>Rhodobacterales</taxon>
        <taxon>Paracoccaceae</taxon>
        <taxon>Rhodovulum</taxon>
    </lineage>
</organism>
<dbReference type="OrthoDB" id="7854867at2"/>
<evidence type="ECO:0000313" key="1">
    <source>
        <dbReference type="EMBL" id="TCP58393.1"/>
    </source>
</evidence>
<dbReference type="RefSeq" id="WP_132953310.1">
    <property type="nucleotide sequence ID" value="NZ_SLXU01000029.1"/>
</dbReference>
<accession>A0A4R2R723</accession>
<name>A0A4R2R723_9RHOB</name>
<protein>
    <submittedName>
        <fullName evidence="1">Uncharacterized protein</fullName>
    </submittedName>
</protein>
<dbReference type="EMBL" id="SLXU01000029">
    <property type="protein sequence ID" value="TCP58393.1"/>
    <property type="molecule type" value="Genomic_DNA"/>
</dbReference>
<dbReference type="Proteomes" id="UP000295050">
    <property type="component" value="Unassembled WGS sequence"/>
</dbReference>
<sequence>MLQTPTSIPNGNTHRVIHIHGEGYRTDFDRIEDIAADALTNARAAIEVLRGLPYDLFKPLQPRLERLADRVARRKALDDEFRNTCETLLRDLDRFDPDDTAARSLDHAMRLLREALNASHRVADLLAAERDIGRTRGFEV</sequence>
<proteinExistence type="predicted"/>
<gene>
    <name evidence="1" type="ORF">EV663_1294</name>
</gene>
<comment type="caution">
    <text evidence="1">The sequence shown here is derived from an EMBL/GenBank/DDBJ whole genome shotgun (WGS) entry which is preliminary data.</text>
</comment>
<keyword evidence="2" id="KW-1185">Reference proteome</keyword>
<dbReference type="AlphaFoldDB" id="A0A4R2R723"/>